<feature type="active site" description="For OMPdecase activity" evidence="8">
    <location>
        <position position="100"/>
    </location>
</feature>
<dbReference type="GO" id="GO:0006207">
    <property type="term" value="P:'de novo' pyrimidine nucleobase biosynthetic process"/>
    <property type="evidence" value="ECO:0007669"/>
    <property type="project" value="InterPro"/>
</dbReference>
<dbReference type="GO" id="GO:0044205">
    <property type="term" value="P:'de novo' UMP biosynthetic process"/>
    <property type="evidence" value="ECO:0007669"/>
    <property type="project" value="UniProtKB-UniPathway"/>
</dbReference>
<protein>
    <recommendedName>
        <fullName evidence="4 10">Orotidine 5'-phosphate decarboxylase</fullName>
        <ecNumber evidence="3 10">4.1.1.23</ecNumber>
    </recommendedName>
</protein>
<gene>
    <name evidence="13" type="primary">URA3</name>
    <name evidence="13" type="ORF">HETSPECPRED_006957</name>
</gene>
<evidence type="ECO:0000256" key="7">
    <source>
        <dbReference type="ARBA" id="ARBA00023239"/>
    </source>
</evidence>
<accession>A0A8H3FT55</accession>
<evidence type="ECO:0000256" key="6">
    <source>
        <dbReference type="ARBA" id="ARBA00022975"/>
    </source>
</evidence>
<dbReference type="InterPro" id="IPR011060">
    <property type="entry name" value="RibuloseP-bd_barrel"/>
</dbReference>
<evidence type="ECO:0000256" key="5">
    <source>
        <dbReference type="ARBA" id="ARBA00022793"/>
    </source>
</evidence>
<evidence type="ECO:0000256" key="2">
    <source>
        <dbReference type="ARBA" id="ARBA00011018"/>
    </source>
</evidence>
<feature type="active site" description="For OMPdecase activity" evidence="8">
    <location>
        <position position="95"/>
    </location>
</feature>
<comment type="caution">
    <text evidence="13">The sequence shown here is derived from an EMBL/GenBank/DDBJ whole genome shotgun (WGS) entry which is preliminary data.</text>
</comment>
<organism evidence="13 14">
    <name type="scientific">Heterodermia speciosa</name>
    <dbReference type="NCBI Taxonomy" id="116794"/>
    <lineage>
        <taxon>Eukaryota</taxon>
        <taxon>Fungi</taxon>
        <taxon>Dikarya</taxon>
        <taxon>Ascomycota</taxon>
        <taxon>Pezizomycotina</taxon>
        <taxon>Lecanoromycetes</taxon>
        <taxon>OSLEUM clade</taxon>
        <taxon>Lecanoromycetidae</taxon>
        <taxon>Caliciales</taxon>
        <taxon>Physciaceae</taxon>
        <taxon>Heterodermia</taxon>
    </lineage>
</organism>
<feature type="region of interest" description="Disordered" evidence="11">
    <location>
        <begin position="310"/>
        <end position="329"/>
    </location>
</feature>
<dbReference type="InterPro" id="IPR001754">
    <property type="entry name" value="OMPdeCOase_dom"/>
</dbReference>
<dbReference type="GO" id="GO:0005829">
    <property type="term" value="C:cytosol"/>
    <property type="evidence" value="ECO:0007669"/>
    <property type="project" value="TreeGrafter"/>
</dbReference>
<feature type="binding site" evidence="9">
    <location>
        <position position="42"/>
    </location>
    <ligand>
        <name>substrate</name>
    </ligand>
</feature>
<dbReference type="PANTHER" id="PTHR32119">
    <property type="entry name" value="OROTIDINE 5'-PHOSPHATE DECARBOXYLASE"/>
    <property type="match status" value="1"/>
</dbReference>
<feature type="domain" description="Orotidine 5'-phosphate decarboxylase" evidence="12">
    <location>
        <begin position="36"/>
        <end position="361"/>
    </location>
</feature>
<dbReference type="PROSITE" id="PS00156">
    <property type="entry name" value="OMPDECASE"/>
    <property type="match status" value="1"/>
</dbReference>
<evidence type="ECO:0000313" key="14">
    <source>
        <dbReference type="Proteomes" id="UP000664521"/>
    </source>
</evidence>
<dbReference type="UniPathway" id="UPA00070">
    <property type="reaction ID" value="UER00120"/>
</dbReference>
<dbReference type="Gene3D" id="3.20.20.70">
    <property type="entry name" value="Aldolase class I"/>
    <property type="match status" value="2"/>
</dbReference>
<evidence type="ECO:0000313" key="13">
    <source>
        <dbReference type="EMBL" id="CAF9928859.1"/>
    </source>
</evidence>
<dbReference type="PANTHER" id="PTHR32119:SF2">
    <property type="entry name" value="OROTIDINE 5'-PHOSPHATE DECARBOXYLASE"/>
    <property type="match status" value="1"/>
</dbReference>
<sequence length="378" mass="41234">MSSSTISLPYSLRADNPNAPTLTSYLLQLISIKQSNLCVSADVHTSSALLRLAEEIGDHICVLKTHADIIDDFSDQTIKRLNEVSRRKHFLLFEDRKFGDIGSTVQSQYTRGPLAIATWAHLTNAHIFPGPAIIKALHSAARDTLLSINQSVSTEISIGTPRESLDGSANGEEIEDVPALISEDSLSPRPSDAGLRKGSIVTATTTISQTFEPGPPSPGLYRTLSTGEGNFENVEMALQELGPPPHARGLLLLAEMSSEGNLMTKEYTSNCLKLARKDRDFVVGFVSQRSLNTETEDTFLAFTPGLSLPPEGSKDDYNTGDGLGQQWRSPKEVVGKDGADIIIVGRGILNAKDRRSESERYRKAAWAAYEERIGRRPL</sequence>
<feature type="binding site" evidence="9">
    <location>
        <position position="325"/>
    </location>
    <ligand>
        <name>substrate</name>
    </ligand>
</feature>
<evidence type="ECO:0000256" key="1">
    <source>
        <dbReference type="ARBA" id="ARBA00004861"/>
    </source>
</evidence>
<dbReference type="Proteomes" id="UP000664521">
    <property type="component" value="Unassembled WGS sequence"/>
</dbReference>
<dbReference type="SMART" id="SM00934">
    <property type="entry name" value="OMPdecase"/>
    <property type="match status" value="1"/>
</dbReference>
<evidence type="ECO:0000256" key="8">
    <source>
        <dbReference type="PIRSR" id="PIRSR614732-1"/>
    </source>
</evidence>
<dbReference type="NCBIfam" id="TIGR01740">
    <property type="entry name" value="pyrF"/>
    <property type="match status" value="1"/>
</dbReference>
<evidence type="ECO:0000256" key="10">
    <source>
        <dbReference type="RuleBase" id="RU000512"/>
    </source>
</evidence>
<dbReference type="InterPro" id="IPR018089">
    <property type="entry name" value="OMPdecase_AS"/>
</dbReference>
<feature type="binding site" evidence="9">
    <location>
        <position position="346"/>
    </location>
    <ligand>
        <name>substrate</name>
    </ligand>
</feature>
<keyword evidence="7 10" id="KW-0456">Lyase</keyword>
<feature type="active site" description="For OMPdecase activity" evidence="8">
    <location>
        <position position="97"/>
    </location>
</feature>
<evidence type="ECO:0000256" key="4">
    <source>
        <dbReference type="ARBA" id="ARBA00021923"/>
    </source>
</evidence>
<feature type="binding site" evidence="9">
    <location>
        <position position="257"/>
    </location>
    <ligand>
        <name>substrate</name>
    </ligand>
</feature>
<comment type="pathway">
    <text evidence="1 10">Pyrimidine metabolism; UMP biosynthesis via de novo pathway; UMP from orotate: step 2/2.</text>
</comment>
<dbReference type="CDD" id="cd04725">
    <property type="entry name" value="OMP_decarboxylase_like"/>
    <property type="match status" value="1"/>
</dbReference>
<dbReference type="InterPro" id="IPR013785">
    <property type="entry name" value="Aldolase_TIM"/>
</dbReference>
<dbReference type="EMBL" id="CAJPDS010000049">
    <property type="protein sequence ID" value="CAF9928859.1"/>
    <property type="molecule type" value="Genomic_DNA"/>
</dbReference>
<keyword evidence="14" id="KW-1185">Reference proteome</keyword>
<dbReference type="EC" id="4.1.1.23" evidence="3 10"/>
<keyword evidence="6 10" id="KW-0665">Pyrimidine biosynthesis</keyword>
<comment type="catalytic activity">
    <reaction evidence="10">
        <text>orotidine 5'-phosphate + H(+) = UMP + CO2</text>
        <dbReference type="Rhea" id="RHEA:11596"/>
        <dbReference type="ChEBI" id="CHEBI:15378"/>
        <dbReference type="ChEBI" id="CHEBI:16526"/>
        <dbReference type="ChEBI" id="CHEBI:57538"/>
        <dbReference type="ChEBI" id="CHEBI:57865"/>
        <dbReference type="EC" id="4.1.1.23"/>
    </reaction>
</comment>
<dbReference type="AlphaFoldDB" id="A0A8H3FT55"/>
<dbReference type="InterPro" id="IPR014732">
    <property type="entry name" value="OMPdecase"/>
</dbReference>
<evidence type="ECO:0000256" key="9">
    <source>
        <dbReference type="PIRSR" id="PIRSR614732-2"/>
    </source>
</evidence>
<dbReference type="SUPFAM" id="SSF51366">
    <property type="entry name" value="Ribulose-phoshate binding barrel"/>
    <property type="match status" value="1"/>
</dbReference>
<evidence type="ECO:0000256" key="11">
    <source>
        <dbReference type="SAM" id="MobiDB-lite"/>
    </source>
</evidence>
<evidence type="ECO:0000259" key="12">
    <source>
        <dbReference type="SMART" id="SM00934"/>
    </source>
</evidence>
<evidence type="ECO:0000256" key="3">
    <source>
        <dbReference type="ARBA" id="ARBA00012321"/>
    </source>
</evidence>
<dbReference type="GO" id="GO:0004590">
    <property type="term" value="F:orotidine-5'-phosphate decarboxylase activity"/>
    <property type="evidence" value="ECO:0007669"/>
    <property type="project" value="UniProtKB-EC"/>
</dbReference>
<dbReference type="OrthoDB" id="10263753at2759"/>
<keyword evidence="5 10" id="KW-0210">Decarboxylase</keyword>
<name>A0A8H3FT55_9LECA</name>
<feature type="binding site" evidence="9">
    <location>
        <position position="64"/>
    </location>
    <ligand>
        <name>substrate</name>
    </ligand>
</feature>
<feature type="binding site" evidence="9">
    <location>
        <position position="345"/>
    </location>
    <ligand>
        <name>substrate</name>
    </ligand>
</feature>
<dbReference type="Pfam" id="PF00215">
    <property type="entry name" value="OMPdecase"/>
    <property type="match status" value="1"/>
</dbReference>
<proteinExistence type="inferred from homology"/>
<comment type="similarity">
    <text evidence="2 10">Belongs to the OMP decarboxylase family.</text>
</comment>
<reference evidence="13" key="1">
    <citation type="submission" date="2021-03" db="EMBL/GenBank/DDBJ databases">
        <authorList>
            <person name="Tagirdzhanova G."/>
        </authorList>
    </citation>
    <scope>NUCLEOTIDE SEQUENCE</scope>
</reference>